<evidence type="ECO:0000256" key="8">
    <source>
        <dbReference type="ARBA" id="ARBA00023136"/>
    </source>
</evidence>
<evidence type="ECO:0000256" key="4">
    <source>
        <dbReference type="ARBA" id="ARBA00022692"/>
    </source>
</evidence>
<dbReference type="OrthoDB" id="101167at2"/>
<dbReference type="SUPFAM" id="SSF56935">
    <property type="entry name" value="Porins"/>
    <property type="match status" value="1"/>
</dbReference>
<evidence type="ECO:0000256" key="5">
    <source>
        <dbReference type="ARBA" id="ARBA00022729"/>
    </source>
</evidence>
<organism evidence="15 16">
    <name type="scientific">Thermovibrio ammonificans (strain DSM 15698 / JCM 12110 / HB-1)</name>
    <dbReference type="NCBI Taxonomy" id="648996"/>
    <lineage>
        <taxon>Bacteria</taxon>
        <taxon>Pseudomonadati</taxon>
        <taxon>Aquificota</taxon>
        <taxon>Aquificia</taxon>
        <taxon>Desulfurobacteriales</taxon>
        <taxon>Desulfurobacteriaceae</taxon>
        <taxon>Thermovibrio</taxon>
    </lineage>
</organism>
<evidence type="ECO:0000313" key="15">
    <source>
        <dbReference type="EMBL" id="ADU96168.1"/>
    </source>
</evidence>
<dbReference type="eggNOG" id="COG4206">
    <property type="taxonomic scope" value="Bacteria"/>
</dbReference>
<sequence>MRRELLALSALVLALAAGASAQEPEVTVTATRVAVPVDAVGDDVTVITRDEIERYGFTSITDVLKYVAGISFSSNGGPGQTESIYVLGLEPKHVLVMVNGVPVYDPSLTGSEANFSYIDLSNVERIEVIKGPQGAIYGSDAVAGVINIITKSPKKTHFSASFEGGKYKTFKEDFYSGLKLDSGYLSVSFENFKTNGFSATNSDSSYYEPDRDGYRYKTGWFSFGYRPTDTLKISGDLKVKQGSVDYDNSYTPQNDKADYSNFFADLRVEKAVTDSLLVDVTAGHNREFRDYTGYGPYTGIVRYLSVQPVYYLNDSTFLTGGVNYRQEVADFGDYASAHLRSLFAELHTDLYGAGFTAAVRRDFHSQFGAKTTYKLSAAYNLSVTDTTFKAQYGTGFKAPSLYQLFGPYGSNPDLKPETSEGWSVGAVQKLSLSGVNGSFGVTYFKNHVWNLIDWDYAATNLGPWGGYVNYGKELSEGLELTAKVSPFRWLMLFGNYTHLRAKKYDRATGEWSRLPRRPKFTYTLGFNVSYEKFAFSAKALHYSDRDDSNGKHLGGFTTFNCYASYALNDRVKLYAKGVNLTDKKYYLAYGYNTMGRALFVGATVSFK</sequence>
<comment type="similarity">
    <text evidence="10 11">Belongs to the TonB-dependent receptor family.</text>
</comment>
<dbReference type="InterPro" id="IPR039426">
    <property type="entry name" value="TonB-dep_rcpt-like"/>
</dbReference>
<keyword evidence="8 10" id="KW-0472">Membrane</keyword>
<keyword evidence="5 12" id="KW-0732">Signal</keyword>
<dbReference type="Proteomes" id="UP000006362">
    <property type="component" value="Chromosome"/>
</dbReference>
<keyword evidence="3 10" id="KW-1134">Transmembrane beta strand</keyword>
<dbReference type="RefSeq" id="WP_013536954.1">
    <property type="nucleotide sequence ID" value="NC_014926.1"/>
</dbReference>
<feature type="domain" description="TonB-dependent receptor plug" evidence="14">
    <location>
        <begin position="41"/>
        <end position="145"/>
    </location>
</feature>
<keyword evidence="9 10" id="KW-0998">Cell outer membrane</keyword>
<feature type="signal peptide" evidence="12">
    <location>
        <begin position="1"/>
        <end position="21"/>
    </location>
</feature>
<evidence type="ECO:0000259" key="14">
    <source>
        <dbReference type="Pfam" id="PF07715"/>
    </source>
</evidence>
<reference evidence="15" key="1">
    <citation type="submission" date="2011-01" db="EMBL/GenBank/DDBJ databases">
        <title>Complete sequence of chromosome of Thermovibrio ammonificans HB-1.</title>
        <authorList>
            <consortium name="US DOE Joint Genome Institute"/>
            <person name="Lucas S."/>
            <person name="Copeland A."/>
            <person name="Lapidus A."/>
            <person name="Cheng J.-F."/>
            <person name="Goodwin L."/>
            <person name="Pitluck S."/>
            <person name="Davenport K."/>
            <person name="Detter J.C."/>
            <person name="Han C."/>
            <person name="Tapia R."/>
            <person name="Land M."/>
            <person name="Hauser L."/>
            <person name="Kyrpides N."/>
            <person name="Ivanova N."/>
            <person name="Ovchinnikova G."/>
            <person name="Vetriani C."/>
            <person name="Woyke T."/>
        </authorList>
    </citation>
    <scope>NUCLEOTIDE SEQUENCE [LARGE SCALE GENOMIC DNA]</scope>
    <source>
        <strain evidence="15">HB-1</strain>
    </source>
</reference>
<evidence type="ECO:0000256" key="1">
    <source>
        <dbReference type="ARBA" id="ARBA00004571"/>
    </source>
</evidence>
<evidence type="ECO:0000256" key="7">
    <source>
        <dbReference type="ARBA" id="ARBA00023077"/>
    </source>
</evidence>
<dbReference type="InterPro" id="IPR037066">
    <property type="entry name" value="Plug_dom_sf"/>
</dbReference>
<keyword evidence="2 10" id="KW-0813">Transport</keyword>
<dbReference type="Pfam" id="PF00593">
    <property type="entry name" value="TonB_dep_Rec_b-barrel"/>
    <property type="match status" value="1"/>
</dbReference>
<dbReference type="HOGENOM" id="CLU_008287_18_5_0"/>
<feature type="domain" description="TonB-dependent receptor-like beta-barrel" evidence="13">
    <location>
        <begin position="164"/>
        <end position="580"/>
    </location>
</feature>
<evidence type="ECO:0000256" key="3">
    <source>
        <dbReference type="ARBA" id="ARBA00022452"/>
    </source>
</evidence>
<dbReference type="GO" id="GO:0009279">
    <property type="term" value="C:cell outer membrane"/>
    <property type="evidence" value="ECO:0007669"/>
    <property type="project" value="UniProtKB-SubCell"/>
</dbReference>
<dbReference type="Gene3D" id="2.40.170.20">
    <property type="entry name" value="TonB-dependent receptor, beta-barrel domain"/>
    <property type="match status" value="1"/>
</dbReference>
<evidence type="ECO:0000313" key="16">
    <source>
        <dbReference type="Proteomes" id="UP000006362"/>
    </source>
</evidence>
<dbReference type="AlphaFoldDB" id="E8T3V8"/>
<keyword evidence="7 11" id="KW-0798">TonB box</keyword>
<gene>
    <name evidence="15" type="ordered locus">Theam_0195</name>
</gene>
<dbReference type="STRING" id="648996.Theam_0195"/>
<comment type="subcellular location">
    <subcellularLocation>
        <location evidence="1 10">Cell outer membrane</location>
        <topology evidence="1 10">Multi-pass membrane protein</topology>
    </subcellularLocation>
</comment>
<dbReference type="Pfam" id="PF07715">
    <property type="entry name" value="Plug"/>
    <property type="match status" value="1"/>
</dbReference>
<dbReference type="EMBL" id="CP002444">
    <property type="protein sequence ID" value="ADU96168.1"/>
    <property type="molecule type" value="Genomic_DNA"/>
</dbReference>
<dbReference type="PANTHER" id="PTHR30069">
    <property type="entry name" value="TONB-DEPENDENT OUTER MEMBRANE RECEPTOR"/>
    <property type="match status" value="1"/>
</dbReference>
<evidence type="ECO:0000256" key="10">
    <source>
        <dbReference type="PROSITE-ProRule" id="PRU01360"/>
    </source>
</evidence>
<evidence type="ECO:0000256" key="2">
    <source>
        <dbReference type="ARBA" id="ARBA00022448"/>
    </source>
</evidence>
<accession>E8T3V8</accession>
<dbReference type="KEGG" id="tam:Theam_0195"/>
<dbReference type="PROSITE" id="PS52016">
    <property type="entry name" value="TONB_DEPENDENT_REC_3"/>
    <property type="match status" value="1"/>
</dbReference>
<keyword evidence="6" id="KW-0406">Ion transport</keyword>
<protein>
    <submittedName>
        <fullName evidence="15">TonB-dependent receptor plug</fullName>
    </submittedName>
</protein>
<dbReference type="InterPro" id="IPR012910">
    <property type="entry name" value="Plug_dom"/>
</dbReference>
<feature type="chain" id="PRO_5003227357" evidence="12">
    <location>
        <begin position="22"/>
        <end position="607"/>
    </location>
</feature>
<proteinExistence type="inferred from homology"/>
<evidence type="ECO:0000256" key="9">
    <source>
        <dbReference type="ARBA" id="ARBA00023237"/>
    </source>
</evidence>
<dbReference type="Gene3D" id="2.170.130.10">
    <property type="entry name" value="TonB-dependent receptor, plug domain"/>
    <property type="match status" value="1"/>
</dbReference>
<keyword evidence="4 10" id="KW-0812">Transmembrane</keyword>
<keyword evidence="15" id="KW-0675">Receptor</keyword>
<dbReference type="GO" id="GO:0015889">
    <property type="term" value="P:cobalamin transport"/>
    <property type="evidence" value="ECO:0007669"/>
    <property type="project" value="TreeGrafter"/>
</dbReference>
<keyword evidence="16" id="KW-1185">Reference proteome</keyword>
<dbReference type="GO" id="GO:0006811">
    <property type="term" value="P:monoatomic ion transport"/>
    <property type="evidence" value="ECO:0007669"/>
    <property type="project" value="UniProtKB-KW"/>
</dbReference>
<dbReference type="InterPro" id="IPR000531">
    <property type="entry name" value="Beta-barrel_TonB"/>
</dbReference>
<dbReference type="CDD" id="cd01347">
    <property type="entry name" value="ligand_gated_channel"/>
    <property type="match status" value="1"/>
</dbReference>
<dbReference type="PANTHER" id="PTHR30069:SF53">
    <property type="entry name" value="COLICIN I RECEPTOR-RELATED"/>
    <property type="match status" value="1"/>
</dbReference>
<evidence type="ECO:0000256" key="12">
    <source>
        <dbReference type="SAM" id="SignalP"/>
    </source>
</evidence>
<name>E8T3V8_THEA1</name>
<evidence type="ECO:0000256" key="11">
    <source>
        <dbReference type="RuleBase" id="RU003357"/>
    </source>
</evidence>
<dbReference type="InterPro" id="IPR036942">
    <property type="entry name" value="Beta-barrel_TonB_sf"/>
</dbReference>
<evidence type="ECO:0000259" key="13">
    <source>
        <dbReference type="Pfam" id="PF00593"/>
    </source>
</evidence>
<evidence type="ECO:0000256" key="6">
    <source>
        <dbReference type="ARBA" id="ARBA00023065"/>
    </source>
</evidence>